<comment type="caution">
    <text evidence="2">The sequence shown here is derived from an EMBL/GenBank/DDBJ whole genome shotgun (WGS) entry which is preliminary data.</text>
</comment>
<protein>
    <submittedName>
        <fullName evidence="2">Uncharacterized protein</fullName>
    </submittedName>
</protein>
<dbReference type="EMBL" id="MCGI01000001">
    <property type="protein sequence ID" value="ODM13525.1"/>
    <property type="molecule type" value="Genomic_DNA"/>
</dbReference>
<reference evidence="2 3" key="1">
    <citation type="submission" date="2016-07" db="EMBL/GenBank/DDBJ databases">
        <title>Characterization of isolates of Eisenbergiella tayi derived from blood cultures, using whole genome sequencing.</title>
        <authorList>
            <person name="Burdz T."/>
            <person name="Wiebe D."/>
            <person name="Huynh C."/>
            <person name="Bernard K."/>
        </authorList>
    </citation>
    <scope>NUCLEOTIDE SEQUENCE [LARGE SCALE GENOMIC DNA]</scope>
    <source>
        <strain evidence="2 3">NML 120489</strain>
    </source>
</reference>
<name>A0A1E3AXU0_9FIRM</name>
<evidence type="ECO:0000256" key="1">
    <source>
        <dbReference type="SAM" id="MobiDB-lite"/>
    </source>
</evidence>
<accession>A0A1E3AXU0</accession>
<evidence type="ECO:0000313" key="2">
    <source>
        <dbReference type="EMBL" id="ODM13525.1"/>
    </source>
</evidence>
<feature type="region of interest" description="Disordered" evidence="1">
    <location>
        <begin position="42"/>
        <end position="100"/>
    </location>
</feature>
<dbReference type="Proteomes" id="UP000095003">
    <property type="component" value="Unassembled WGS sequence"/>
</dbReference>
<sequence length="156" mass="16734">MSFFCPYEPGAKEKMKADRNTDNRPTLSAFRAVFIFSFACGDSRKVSDSPEGSLKPARRTTAPYPSPPKSDGAAQRPPSLPSPSQKRWAPARASNSYSSPPTITISFVAKAASTSPSISSPKNLSCFRITFTLGFVTGCFATKIVQQSSNGNIEVS</sequence>
<proteinExistence type="predicted"/>
<dbReference type="AlphaFoldDB" id="A0A1E3AXU0"/>
<gene>
    <name evidence="2" type="ORF">BEH84_01241</name>
</gene>
<evidence type="ECO:0000313" key="3">
    <source>
        <dbReference type="Proteomes" id="UP000095003"/>
    </source>
</evidence>
<organism evidence="2 3">
    <name type="scientific">Eisenbergiella tayi</name>
    <dbReference type="NCBI Taxonomy" id="1432052"/>
    <lineage>
        <taxon>Bacteria</taxon>
        <taxon>Bacillati</taxon>
        <taxon>Bacillota</taxon>
        <taxon>Clostridia</taxon>
        <taxon>Lachnospirales</taxon>
        <taxon>Lachnospiraceae</taxon>
        <taxon>Eisenbergiella</taxon>
    </lineage>
</organism>